<dbReference type="STRING" id="39060.SAMN05660706_10412"/>
<evidence type="ECO:0000313" key="1">
    <source>
        <dbReference type="EMBL" id="SFQ99030.1"/>
    </source>
</evidence>
<reference evidence="2" key="1">
    <citation type="submission" date="2016-10" db="EMBL/GenBank/DDBJ databases">
        <authorList>
            <person name="Varghese N."/>
            <person name="Submissions S."/>
        </authorList>
    </citation>
    <scope>NUCLEOTIDE SEQUENCE [LARGE SCALE GENOMIC DNA]</scope>
    <source>
        <strain evidence="2">DSM 3669</strain>
    </source>
</reference>
<accession>A0A1I6D0W5</accession>
<proteinExistence type="predicted"/>
<organism evidence="1 2">
    <name type="scientific">Desulfoscipio geothermicus DSM 3669</name>
    <dbReference type="NCBI Taxonomy" id="1121426"/>
    <lineage>
        <taxon>Bacteria</taxon>
        <taxon>Bacillati</taxon>
        <taxon>Bacillota</taxon>
        <taxon>Clostridia</taxon>
        <taxon>Eubacteriales</taxon>
        <taxon>Desulfallaceae</taxon>
        <taxon>Desulfoscipio</taxon>
    </lineage>
</organism>
<evidence type="ECO:0000313" key="2">
    <source>
        <dbReference type="Proteomes" id="UP000199584"/>
    </source>
</evidence>
<name>A0A1I6D0W5_9FIRM</name>
<gene>
    <name evidence="1" type="ORF">SAMN05660706_10412</name>
</gene>
<dbReference type="EMBL" id="FOYM01000004">
    <property type="protein sequence ID" value="SFQ99030.1"/>
    <property type="molecule type" value="Genomic_DNA"/>
</dbReference>
<dbReference type="Proteomes" id="UP000199584">
    <property type="component" value="Unassembled WGS sequence"/>
</dbReference>
<sequence>MSGMLARLHLVGFAKLLAYLRPYWKGMAISVSSGTFHHLFAKAGTNTICRANNKQSLGIRRVRFWDSAFV</sequence>
<dbReference type="AlphaFoldDB" id="A0A1I6D0W5"/>
<protein>
    <submittedName>
        <fullName evidence="1">Uncharacterized protein</fullName>
    </submittedName>
</protein>
<dbReference type="RefSeq" id="WP_092482027.1">
    <property type="nucleotide sequence ID" value="NZ_FOYM01000004.1"/>
</dbReference>
<keyword evidence="2" id="KW-1185">Reference proteome</keyword>